<gene>
    <name evidence="1" type="ORF">GHK53_11205</name>
</gene>
<dbReference type="Proteomes" id="UP000429484">
    <property type="component" value="Unassembled WGS sequence"/>
</dbReference>
<evidence type="ECO:0000313" key="2">
    <source>
        <dbReference type="Proteomes" id="UP000429484"/>
    </source>
</evidence>
<protein>
    <submittedName>
        <fullName evidence="1">Uncharacterized protein</fullName>
    </submittedName>
</protein>
<reference evidence="1 2" key="1">
    <citation type="journal article" date="2013" name="Genome Biol.">
        <title>Comparative genomics of the core and accessory genomes of 48 Sinorhizobium strains comprising five genospecies.</title>
        <authorList>
            <person name="Sugawara M."/>
            <person name="Epstein B."/>
            <person name="Badgley B.D."/>
            <person name="Unno T."/>
            <person name="Xu L."/>
            <person name="Reese J."/>
            <person name="Gyaneshwar P."/>
            <person name="Denny R."/>
            <person name="Mudge J."/>
            <person name="Bharti A.K."/>
            <person name="Farmer A.D."/>
            <person name="May G.D."/>
            <person name="Woodward J.E."/>
            <person name="Medigue C."/>
            <person name="Vallenet D."/>
            <person name="Lajus A."/>
            <person name="Rouy Z."/>
            <person name="Martinez-Vaz B."/>
            <person name="Tiffin P."/>
            <person name="Young N.D."/>
            <person name="Sadowsky M.J."/>
        </authorList>
    </citation>
    <scope>NUCLEOTIDE SEQUENCE [LARGE SCALE GENOMIC DNA]</scope>
    <source>
        <strain evidence="1 2">N6B1</strain>
    </source>
</reference>
<accession>A0A220MWI7</accession>
<sequence>MCEAALSLVPSLCAAGQPLFQHRHRFGRNMHRLPSIASKFQTFVALGRHCPVDMRRVPLR</sequence>
<dbReference type="AlphaFoldDB" id="A0A220MWI7"/>
<evidence type="ECO:0000313" key="1">
    <source>
        <dbReference type="EMBL" id="MQW33356.1"/>
    </source>
</evidence>
<organism evidence="1 2">
    <name type="scientific">Rhizobium meliloti</name>
    <name type="common">Ensifer meliloti</name>
    <name type="synonym">Sinorhizobium meliloti</name>
    <dbReference type="NCBI Taxonomy" id="382"/>
    <lineage>
        <taxon>Bacteria</taxon>
        <taxon>Pseudomonadati</taxon>
        <taxon>Pseudomonadota</taxon>
        <taxon>Alphaproteobacteria</taxon>
        <taxon>Hyphomicrobiales</taxon>
        <taxon>Rhizobiaceae</taxon>
        <taxon>Sinorhizobium/Ensifer group</taxon>
        <taxon>Sinorhizobium</taxon>
    </lineage>
</organism>
<proteinExistence type="predicted"/>
<dbReference type="KEGG" id="smer:DU99_09130"/>
<name>A0A220MWI7_RHIML</name>
<dbReference type="EMBL" id="WISR01000109">
    <property type="protein sequence ID" value="MQW33356.1"/>
    <property type="molecule type" value="Genomic_DNA"/>
</dbReference>
<comment type="caution">
    <text evidence="1">The sequence shown here is derived from an EMBL/GenBank/DDBJ whole genome shotgun (WGS) entry which is preliminary data.</text>
</comment>